<accession>A0A7J6VNF6</accession>
<feature type="signal peptide" evidence="2">
    <location>
        <begin position="1"/>
        <end position="22"/>
    </location>
</feature>
<organism evidence="3 4">
    <name type="scientific">Thalictrum thalictroides</name>
    <name type="common">Rue-anemone</name>
    <name type="synonym">Anemone thalictroides</name>
    <dbReference type="NCBI Taxonomy" id="46969"/>
    <lineage>
        <taxon>Eukaryota</taxon>
        <taxon>Viridiplantae</taxon>
        <taxon>Streptophyta</taxon>
        <taxon>Embryophyta</taxon>
        <taxon>Tracheophyta</taxon>
        <taxon>Spermatophyta</taxon>
        <taxon>Magnoliopsida</taxon>
        <taxon>Ranunculales</taxon>
        <taxon>Ranunculaceae</taxon>
        <taxon>Thalictroideae</taxon>
        <taxon>Thalictrum</taxon>
    </lineage>
</organism>
<comment type="caution">
    <text evidence="3">The sequence shown here is derived from an EMBL/GenBank/DDBJ whole genome shotgun (WGS) entry which is preliminary data.</text>
</comment>
<evidence type="ECO:0000256" key="1">
    <source>
        <dbReference type="ARBA" id="ARBA00005351"/>
    </source>
</evidence>
<keyword evidence="2" id="KW-0732">Signal</keyword>
<dbReference type="OrthoDB" id="10252405at2759"/>
<reference evidence="3 4" key="1">
    <citation type="submission" date="2020-06" db="EMBL/GenBank/DDBJ databases">
        <title>Transcriptomic and genomic resources for Thalictrum thalictroides and T. hernandezii: Facilitating candidate gene discovery in an emerging model plant lineage.</title>
        <authorList>
            <person name="Arias T."/>
            <person name="Riano-Pachon D.M."/>
            <person name="Di Stilio V.S."/>
        </authorList>
    </citation>
    <scope>NUCLEOTIDE SEQUENCE [LARGE SCALE GENOMIC DNA]</scope>
    <source>
        <strain evidence="4">cv. WT478/WT964</strain>
        <tissue evidence="3">Leaves</tissue>
    </source>
</reference>
<proteinExistence type="inferred from homology"/>
<dbReference type="EMBL" id="JABWDY010029513">
    <property type="protein sequence ID" value="KAF5186291.1"/>
    <property type="molecule type" value="Genomic_DNA"/>
</dbReference>
<name>A0A7J6VNF6_THATH</name>
<dbReference type="GO" id="GO:0045048">
    <property type="term" value="P:protein insertion into ER membrane"/>
    <property type="evidence" value="ECO:0007669"/>
    <property type="project" value="InterPro"/>
</dbReference>
<sequence length="109" mass="12500">MACWIGLAYLKLYFLCLYWIHAANYCDSPFRWSAEFGGLRNGSPELHNLIAEYIYSESPELDMARVSAYFVRGDDPKKFASALVNFMGKCYPSEDDVAIARAILLQWKD</sequence>
<gene>
    <name evidence="3" type="ORF">FRX31_024122</name>
</gene>
<dbReference type="PANTHER" id="PTHR12875:SF0">
    <property type="entry name" value="GOLGI TO ER TRAFFIC PROTEIN 4 HOMOLOG"/>
    <property type="match status" value="1"/>
</dbReference>
<protein>
    <submittedName>
        <fullName evidence="3">Golgi-to-ER traffic-like protein</fullName>
    </submittedName>
</protein>
<dbReference type="PANTHER" id="PTHR12875">
    <property type="entry name" value="GOLGI TO ER TRAFFIC PROTEIN 4 HOMOLOG"/>
    <property type="match status" value="1"/>
</dbReference>
<evidence type="ECO:0000313" key="3">
    <source>
        <dbReference type="EMBL" id="KAF5186291.1"/>
    </source>
</evidence>
<dbReference type="InterPro" id="IPR011990">
    <property type="entry name" value="TPR-like_helical_dom_sf"/>
</dbReference>
<evidence type="ECO:0000256" key="2">
    <source>
        <dbReference type="SAM" id="SignalP"/>
    </source>
</evidence>
<dbReference type="Proteomes" id="UP000554482">
    <property type="component" value="Unassembled WGS sequence"/>
</dbReference>
<dbReference type="Pfam" id="PF04190">
    <property type="entry name" value="GET4"/>
    <property type="match status" value="1"/>
</dbReference>
<feature type="chain" id="PRO_5029516886" evidence="2">
    <location>
        <begin position="23"/>
        <end position="109"/>
    </location>
</feature>
<keyword evidence="4" id="KW-1185">Reference proteome</keyword>
<dbReference type="InterPro" id="IPR007317">
    <property type="entry name" value="GET4"/>
</dbReference>
<dbReference type="Gene3D" id="1.25.40.10">
    <property type="entry name" value="Tetratricopeptide repeat domain"/>
    <property type="match status" value="1"/>
</dbReference>
<comment type="similarity">
    <text evidence="1">Belongs to the GET4 family.</text>
</comment>
<dbReference type="GO" id="GO:0005829">
    <property type="term" value="C:cytosol"/>
    <property type="evidence" value="ECO:0007669"/>
    <property type="project" value="TreeGrafter"/>
</dbReference>
<dbReference type="AlphaFoldDB" id="A0A7J6VNF6"/>
<evidence type="ECO:0000313" key="4">
    <source>
        <dbReference type="Proteomes" id="UP000554482"/>
    </source>
</evidence>